<name>A0A915D8Y9_9BILA</name>
<evidence type="ECO:0000256" key="1">
    <source>
        <dbReference type="SAM" id="Coils"/>
    </source>
</evidence>
<reference evidence="4" key="1">
    <citation type="submission" date="2022-11" db="UniProtKB">
        <authorList>
            <consortium name="WormBaseParasite"/>
        </authorList>
    </citation>
    <scope>IDENTIFICATION</scope>
</reference>
<dbReference type="AlphaFoldDB" id="A0A915D8Y9"/>
<dbReference type="InterPro" id="IPR036815">
    <property type="entry name" value="14-3-3_dom_sf"/>
</dbReference>
<dbReference type="WBParaSite" id="jg170">
    <property type="protein sequence ID" value="jg170"/>
    <property type="gene ID" value="jg170"/>
</dbReference>
<keyword evidence="3" id="KW-1185">Reference proteome</keyword>
<keyword evidence="1" id="KW-0175">Coiled coil</keyword>
<organism evidence="3 4">
    <name type="scientific">Ditylenchus dipsaci</name>
    <dbReference type="NCBI Taxonomy" id="166011"/>
    <lineage>
        <taxon>Eukaryota</taxon>
        <taxon>Metazoa</taxon>
        <taxon>Ecdysozoa</taxon>
        <taxon>Nematoda</taxon>
        <taxon>Chromadorea</taxon>
        <taxon>Rhabditida</taxon>
        <taxon>Tylenchina</taxon>
        <taxon>Tylenchomorpha</taxon>
        <taxon>Sphaerularioidea</taxon>
        <taxon>Anguinidae</taxon>
        <taxon>Anguininae</taxon>
        <taxon>Ditylenchus</taxon>
    </lineage>
</organism>
<evidence type="ECO:0000256" key="2">
    <source>
        <dbReference type="SAM" id="MobiDB-lite"/>
    </source>
</evidence>
<evidence type="ECO:0000313" key="3">
    <source>
        <dbReference type="Proteomes" id="UP000887574"/>
    </source>
</evidence>
<dbReference type="Gene3D" id="1.20.190.20">
    <property type="entry name" value="14-3-3 domain"/>
    <property type="match status" value="1"/>
</dbReference>
<proteinExistence type="predicted"/>
<sequence>MAESSPSSQGSKTQGKRMESSKRGPIWDRYDKVTIDLTGQLILRCQECSKVIHLEQVLSRIIGIIYMEIKSSQRKDYEILRVEWQPVEQLENRASAEGSALDRLLAEIDEEEKQKRQEETGTYSGAESWISEILKQGIAVQAASKTPVDALKYWTNLLLSLFDEIGNASRKKSWFIVPKWLSRRIDMMTCPAYEGSRGARQGVSVEERNLLSFAYKHIVGTRRRSWRVIVDMQKRLDTPDQQAVGEELS</sequence>
<protein>
    <submittedName>
        <fullName evidence="4">Uncharacterized protein</fullName>
    </submittedName>
</protein>
<dbReference type="Proteomes" id="UP000887574">
    <property type="component" value="Unplaced"/>
</dbReference>
<accession>A0A915D8Y9</accession>
<feature type="coiled-coil region" evidence="1">
    <location>
        <begin position="87"/>
        <end position="121"/>
    </location>
</feature>
<feature type="compositionally biased region" description="Polar residues" evidence="2">
    <location>
        <begin position="1"/>
        <end position="13"/>
    </location>
</feature>
<dbReference type="SUPFAM" id="SSF48445">
    <property type="entry name" value="14-3-3 protein"/>
    <property type="match status" value="1"/>
</dbReference>
<evidence type="ECO:0000313" key="4">
    <source>
        <dbReference type="WBParaSite" id="jg170"/>
    </source>
</evidence>
<feature type="region of interest" description="Disordered" evidence="2">
    <location>
        <begin position="1"/>
        <end position="23"/>
    </location>
</feature>